<proteinExistence type="predicted"/>
<feature type="region of interest" description="Disordered" evidence="1">
    <location>
        <begin position="1"/>
        <end position="71"/>
    </location>
</feature>
<keyword evidence="3" id="KW-1185">Reference proteome</keyword>
<feature type="region of interest" description="Disordered" evidence="1">
    <location>
        <begin position="360"/>
        <end position="443"/>
    </location>
</feature>
<feature type="compositionally biased region" description="Basic and acidic residues" evidence="1">
    <location>
        <begin position="402"/>
        <end position="419"/>
    </location>
</feature>
<comment type="caution">
    <text evidence="2">The sequence shown here is derived from an EMBL/GenBank/DDBJ whole genome shotgun (WGS) entry which is preliminary data.</text>
</comment>
<dbReference type="Gramene" id="GBG84192">
    <property type="protein sequence ID" value="GBG84192"/>
    <property type="gene ID" value="CBR_g38163"/>
</dbReference>
<evidence type="ECO:0000313" key="3">
    <source>
        <dbReference type="Proteomes" id="UP000265515"/>
    </source>
</evidence>
<protein>
    <submittedName>
        <fullName evidence="2">Uncharacterized protein</fullName>
    </submittedName>
</protein>
<feature type="compositionally biased region" description="Polar residues" evidence="1">
    <location>
        <begin position="1"/>
        <end position="13"/>
    </location>
</feature>
<feature type="compositionally biased region" description="Acidic residues" evidence="1">
    <location>
        <begin position="89"/>
        <end position="106"/>
    </location>
</feature>
<name>A0A388LPQ6_CHABU</name>
<evidence type="ECO:0000256" key="1">
    <source>
        <dbReference type="SAM" id="MobiDB-lite"/>
    </source>
</evidence>
<feature type="compositionally biased region" description="Polar residues" evidence="1">
    <location>
        <begin position="383"/>
        <end position="394"/>
    </location>
</feature>
<reference evidence="2 3" key="1">
    <citation type="journal article" date="2018" name="Cell">
        <title>The Chara Genome: Secondary Complexity and Implications for Plant Terrestrialization.</title>
        <authorList>
            <person name="Nishiyama T."/>
            <person name="Sakayama H."/>
            <person name="Vries J.D."/>
            <person name="Buschmann H."/>
            <person name="Saint-Marcoux D."/>
            <person name="Ullrich K.K."/>
            <person name="Haas F.B."/>
            <person name="Vanderstraeten L."/>
            <person name="Becker D."/>
            <person name="Lang D."/>
            <person name="Vosolsobe S."/>
            <person name="Rombauts S."/>
            <person name="Wilhelmsson P.K.I."/>
            <person name="Janitza P."/>
            <person name="Kern R."/>
            <person name="Heyl A."/>
            <person name="Rumpler F."/>
            <person name="Villalobos L.I.A.C."/>
            <person name="Clay J.M."/>
            <person name="Skokan R."/>
            <person name="Toyoda A."/>
            <person name="Suzuki Y."/>
            <person name="Kagoshima H."/>
            <person name="Schijlen E."/>
            <person name="Tajeshwar N."/>
            <person name="Catarino B."/>
            <person name="Hetherington A.J."/>
            <person name="Saltykova A."/>
            <person name="Bonnot C."/>
            <person name="Breuninger H."/>
            <person name="Symeonidi A."/>
            <person name="Radhakrishnan G.V."/>
            <person name="Van Nieuwerburgh F."/>
            <person name="Deforce D."/>
            <person name="Chang C."/>
            <person name="Karol K.G."/>
            <person name="Hedrich R."/>
            <person name="Ulvskov P."/>
            <person name="Glockner G."/>
            <person name="Delwiche C.F."/>
            <person name="Petrasek J."/>
            <person name="Van de Peer Y."/>
            <person name="Friml J."/>
            <person name="Beilby M."/>
            <person name="Dolan L."/>
            <person name="Kohara Y."/>
            <person name="Sugano S."/>
            <person name="Fujiyama A."/>
            <person name="Delaux P.-M."/>
            <person name="Quint M."/>
            <person name="TheiBen G."/>
            <person name="Hagemann M."/>
            <person name="Harholt J."/>
            <person name="Dunand C."/>
            <person name="Zachgo S."/>
            <person name="Langdale J."/>
            <person name="Maumus F."/>
            <person name="Straeten D.V.D."/>
            <person name="Gould S.B."/>
            <person name="Rensing S.A."/>
        </authorList>
    </citation>
    <scope>NUCLEOTIDE SEQUENCE [LARGE SCALE GENOMIC DNA]</scope>
    <source>
        <strain evidence="2 3">S276</strain>
    </source>
</reference>
<evidence type="ECO:0000313" key="2">
    <source>
        <dbReference type="EMBL" id="GBG84192.1"/>
    </source>
</evidence>
<dbReference type="Proteomes" id="UP000265515">
    <property type="component" value="Unassembled WGS sequence"/>
</dbReference>
<feature type="region of interest" description="Disordered" evidence="1">
    <location>
        <begin position="86"/>
        <end position="160"/>
    </location>
</feature>
<gene>
    <name evidence="2" type="ORF">CBR_g38163</name>
</gene>
<dbReference type="AlphaFoldDB" id="A0A388LPQ6"/>
<sequence>MSSAGVAASSTRTAGLAACRLTTPTDATDGRRNNDDLSATEVTGRQVWDDHRRQSRQSSPSDITRGVAKMNVRGDDMLVDCAGGAGEDCTADDGDNDNGEDDDGEMESGKMAGSGGGRNESVASEGCGDGQDDDQGSTRDSTFSGGSAGGGGERKNVRQPTFDAIADIMDKHRKMMATTGDSASKRQCSVLTRQCDILEREVEVQKEHYEKADQANLMMCNSLLEIAKAIRERSRRLSVTRLRGVGGMPFRAPVRSSCAPTFNVGPIEGCPPLGGENGLHTVIEGAGFRQVVVGGATGTSPRIHKAQGIVINEALVQRQVAVVGEAMASGVRTPIVLVVGGGRLDKAVIGAVQPRQALPAQQAGGSSAAITPPPQKKVDLGGNRTTSGDHQTFASGVAEGVVEGRVDDVRHKDGKRDGRQEDDDDDDRPLASRRKRTAEEVNLEERSKLWVDCDTFWG</sequence>
<dbReference type="EMBL" id="BFEA01000467">
    <property type="protein sequence ID" value="GBG84192.1"/>
    <property type="molecule type" value="Genomic_DNA"/>
</dbReference>
<organism evidence="2 3">
    <name type="scientific">Chara braunii</name>
    <name type="common">Braun's stonewort</name>
    <dbReference type="NCBI Taxonomy" id="69332"/>
    <lineage>
        <taxon>Eukaryota</taxon>
        <taxon>Viridiplantae</taxon>
        <taxon>Streptophyta</taxon>
        <taxon>Charophyceae</taxon>
        <taxon>Charales</taxon>
        <taxon>Characeae</taxon>
        <taxon>Chara</taxon>
    </lineage>
</organism>
<accession>A0A388LPQ6</accession>